<name>A0A9D4XCP1_PEA</name>
<evidence type="ECO:0000256" key="2">
    <source>
        <dbReference type="RuleBase" id="RU369043"/>
    </source>
</evidence>
<accession>A0A9D4XCP1</accession>
<dbReference type="PANTHER" id="PTHR31096">
    <property type="entry name" value="ACT DOMAIN-CONTAINING PROTEIN ACR4-RELATED"/>
    <property type="match status" value="1"/>
</dbReference>
<evidence type="ECO:0000313" key="5">
    <source>
        <dbReference type="Proteomes" id="UP001058974"/>
    </source>
</evidence>
<organism evidence="4 5">
    <name type="scientific">Pisum sativum</name>
    <name type="common">Garden pea</name>
    <name type="synonym">Lathyrus oleraceus</name>
    <dbReference type="NCBI Taxonomy" id="3888"/>
    <lineage>
        <taxon>Eukaryota</taxon>
        <taxon>Viridiplantae</taxon>
        <taxon>Streptophyta</taxon>
        <taxon>Embryophyta</taxon>
        <taxon>Tracheophyta</taxon>
        <taxon>Spermatophyta</taxon>
        <taxon>Magnoliopsida</taxon>
        <taxon>eudicotyledons</taxon>
        <taxon>Gunneridae</taxon>
        <taxon>Pentapetalae</taxon>
        <taxon>rosids</taxon>
        <taxon>fabids</taxon>
        <taxon>Fabales</taxon>
        <taxon>Fabaceae</taxon>
        <taxon>Papilionoideae</taxon>
        <taxon>50 kb inversion clade</taxon>
        <taxon>NPAAA clade</taxon>
        <taxon>Hologalegina</taxon>
        <taxon>IRL clade</taxon>
        <taxon>Fabeae</taxon>
        <taxon>Lathyrus</taxon>
    </lineage>
</organism>
<dbReference type="InterPro" id="IPR040217">
    <property type="entry name" value="ACR1-12"/>
</dbReference>
<comment type="caution">
    <text evidence="4">The sequence shown here is derived from an EMBL/GenBank/DDBJ whole genome shotgun (WGS) entry which is preliminary data.</text>
</comment>
<feature type="domain" description="ACT" evidence="3">
    <location>
        <begin position="382"/>
        <end position="459"/>
    </location>
</feature>
<feature type="domain" description="ACT" evidence="3">
    <location>
        <begin position="160"/>
        <end position="240"/>
    </location>
</feature>
<keyword evidence="5" id="KW-1185">Reference proteome</keyword>
<comment type="function">
    <text evidence="2">Binds amino acids.</text>
</comment>
<dbReference type="AlphaFoldDB" id="A0A9D4XCP1"/>
<dbReference type="GO" id="GO:0016597">
    <property type="term" value="F:amino acid binding"/>
    <property type="evidence" value="ECO:0007669"/>
    <property type="project" value="UniProtKB-UniRule"/>
</dbReference>
<dbReference type="InterPro" id="IPR002912">
    <property type="entry name" value="ACT_dom"/>
</dbReference>
<dbReference type="SUPFAM" id="SSF55021">
    <property type="entry name" value="ACT-like"/>
    <property type="match status" value="3"/>
</dbReference>
<reference evidence="4 5" key="1">
    <citation type="journal article" date="2022" name="Nat. Genet.">
        <title>Improved pea reference genome and pan-genome highlight genomic features and evolutionary characteristics.</title>
        <authorList>
            <person name="Yang T."/>
            <person name="Liu R."/>
            <person name="Luo Y."/>
            <person name="Hu S."/>
            <person name="Wang D."/>
            <person name="Wang C."/>
            <person name="Pandey M.K."/>
            <person name="Ge S."/>
            <person name="Xu Q."/>
            <person name="Li N."/>
            <person name="Li G."/>
            <person name="Huang Y."/>
            <person name="Saxena R.K."/>
            <person name="Ji Y."/>
            <person name="Li M."/>
            <person name="Yan X."/>
            <person name="He Y."/>
            <person name="Liu Y."/>
            <person name="Wang X."/>
            <person name="Xiang C."/>
            <person name="Varshney R.K."/>
            <person name="Ding H."/>
            <person name="Gao S."/>
            <person name="Zong X."/>
        </authorList>
    </citation>
    <scope>NUCLEOTIDE SEQUENCE [LARGE SCALE GENOMIC DNA]</scope>
    <source>
        <strain evidence="4 5">cv. Zhongwan 6</strain>
    </source>
</reference>
<dbReference type="Proteomes" id="UP001058974">
    <property type="component" value="Chromosome 4"/>
</dbReference>
<dbReference type="CDD" id="cd04895">
    <property type="entry name" value="ACT_ACR_1"/>
    <property type="match status" value="1"/>
</dbReference>
<dbReference type="Gramene" id="Psat04G0249700-T1">
    <property type="protein sequence ID" value="KAI5417888.1"/>
    <property type="gene ID" value="KIW84_042497"/>
</dbReference>
<protein>
    <recommendedName>
        <fullName evidence="2">ACT domain-containing protein ACR</fullName>
    </recommendedName>
    <alternativeName>
        <fullName evidence="2">Protein ACT DOMAIN REPEATS</fullName>
    </alternativeName>
</protein>
<proteinExistence type="predicted"/>
<dbReference type="InterPro" id="IPR045865">
    <property type="entry name" value="ACT-like_dom_sf"/>
</dbReference>
<dbReference type="PROSITE" id="PS51671">
    <property type="entry name" value="ACT"/>
    <property type="match status" value="2"/>
</dbReference>
<keyword evidence="1 2" id="KW-0677">Repeat</keyword>
<dbReference type="Gene3D" id="3.30.70.260">
    <property type="match status" value="1"/>
</dbReference>
<evidence type="ECO:0000256" key="1">
    <source>
        <dbReference type="ARBA" id="ARBA00022737"/>
    </source>
</evidence>
<dbReference type="PANTHER" id="PTHR31096:SF83">
    <property type="entry name" value="ACT DOMAIN-CONTAINING PROTEIN ACR"/>
    <property type="match status" value="1"/>
</dbReference>
<dbReference type="EMBL" id="JAMSHJ010000004">
    <property type="protein sequence ID" value="KAI5417888.1"/>
    <property type="molecule type" value="Genomic_DNA"/>
</dbReference>
<evidence type="ECO:0000313" key="4">
    <source>
        <dbReference type="EMBL" id="KAI5417888.1"/>
    </source>
</evidence>
<sequence>MLYLYTIPHLRNLCRYMHAPVIRKKTQIGPLEDMEISIYQPHIEREIESHIERIHPPRVCIDNDSCRYCTVVKIDRANKHGILLEMVQALTDLDLIISKSYISSDGGWLMDVFHVKDQIGNKLTDNNLVHHIQQALCECNTRRNKEISSATVGPQQANVAIEVIGTDRPGLFSEISEVLMGLGFNITSATAWTHNCKVACIIDVEDASKPGPINDKKRLAHVEDQLRDVIEAAEGRGKNEKSVILKNSIAGHSHTERRLHQMMYLSCDYESCRACNRNNGGKQKSRCDETHVSVDRYEGRDYWVVNIRSRDRPKLLFDIVCVLTDMQYEVFHAAVTSNSPIAEQEYFIRNKSSSNLDNESEKQKLTLCLIAAIERRASHGFKVDIRTQNKTELLSKVTRVIHENGLSITRVEFGVEGETAIGSFYITDCSGQEVNENIAELLKKEIGGSVVLAHNSPYKVSQSSTSMSNNNRDVVPRFSIGNVIWSHLERLSNSFSPIRY</sequence>
<evidence type="ECO:0000259" key="3">
    <source>
        <dbReference type="PROSITE" id="PS51671"/>
    </source>
</evidence>
<gene>
    <name evidence="4" type="ORF">KIW84_042497</name>
</gene>